<evidence type="ECO:0000256" key="4">
    <source>
        <dbReference type="ARBA" id="ARBA00023033"/>
    </source>
</evidence>
<dbReference type="InterPro" id="IPR036661">
    <property type="entry name" value="Luciferase-like_sf"/>
</dbReference>
<evidence type="ECO:0000256" key="2">
    <source>
        <dbReference type="ARBA" id="ARBA00022643"/>
    </source>
</evidence>
<keyword evidence="1" id="KW-0285">Flavoprotein</keyword>
<dbReference type="AlphaFoldDB" id="R7Y972"/>
<dbReference type="GO" id="GO:0008726">
    <property type="term" value="F:alkanesulfonate monooxygenase activity"/>
    <property type="evidence" value="ECO:0007669"/>
    <property type="project" value="TreeGrafter"/>
</dbReference>
<protein>
    <submittedName>
        <fullName evidence="6">Coenzyme F420-dependent N5,N10-methylene tetrahydromethanopterin reductase-related flavin-dependent oxidoreductase</fullName>
    </submittedName>
</protein>
<gene>
    <name evidence="6" type="ORF">GTC6_12156</name>
</gene>
<dbReference type="EMBL" id="AQPW01000012">
    <property type="protein sequence ID" value="EON32548.1"/>
    <property type="molecule type" value="Genomic_DNA"/>
</dbReference>
<dbReference type="PANTHER" id="PTHR42847">
    <property type="entry name" value="ALKANESULFONATE MONOOXYGENASE"/>
    <property type="match status" value="1"/>
</dbReference>
<dbReference type="NCBIfam" id="TIGR03621">
    <property type="entry name" value="F420_MSMEG_2516"/>
    <property type="match status" value="1"/>
</dbReference>
<keyword evidence="3" id="KW-0560">Oxidoreductase</keyword>
<accession>R7Y972</accession>
<dbReference type="OrthoDB" id="4288123at2"/>
<comment type="caution">
    <text evidence="6">The sequence shown here is derived from an EMBL/GenBank/DDBJ whole genome shotgun (WGS) entry which is preliminary data.</text>
</comment>
<evidence type="ECO:0000256" key="1">
    <source>
        <dbReference type="ARBA" id="ARBA00022630"/>
    </source>
</evidence>
<name>R7Y972_9ACTN</name>
<evidence type="ECO:0000259" key="5">
    <source>
        <dbReference type="Pfam" id="PF00296"/>
    </source>
</evidence>
<dbReference type="Gene3D" id="3.20.20.30">
    <property type="entry name" value="Luciferase-like domain"/>
    <property type="match status" value="1"/>
</dbReference>
<evidence type="ECO:0000313" key="6">
    <source>
        <dbReference type="EMBL" id="EON32548.1"/>
    </source>
</evidence>
<dbReference type="GO" id="GO:0046306">
    <property type="term" value="P:alkanesulfonate catabolic process"/>
    <property type="evidence" value="ECO:0007669"/>
    <property type="project" value="TreeGrafter"/>
</dbReference>
<evidence type="ECO:0000313" key="7">
    <source>
        <dbReference type="Proteomes" id="UP000013569"/>
    </source>
</evidence>
<dbReference type="SUPFAM" id="SSF51679">
    <property type="entry name" value="Bacterial luciferase-like"/>
    <property type="match status" value="1"/>
</dbReference>
<dbReference type="RefSeq" id="WP_010842849.1">
    <property type="nucleotide sequence ID" value="NZ_AQPW01000012.1"/>
</dbReference>
<dbReference type="InterPro" id="IPR019923">
    <property type="entry name" value="Lucif-like_OxRdtase_MSMEG_2516"/>
</dbReference>
<sequence>MSGAPRPFRFGVNMFTVDDAASWTSRARHVEDLGYDVLLFPDHLGAPSPWPALAVAATATQRLRLGTFVLNAAFTNPALLARDVATVERLSGGRVELGLGTGYAKNEFEAAGIDFGTPGRRVDHLSSTVRKVASALDDPGVEPRPVQARVPLMVAGNGDRVLRVAAEHADIVAFTAARTSRDGELRLLTADDFESRVAFARRAAGERVHDIEWNLLVQVVAVTDDPESVFERTPGAIEAAGSAEAFAELPTVLVGSTAEIAERLVGLRARTGISYISVHEPALEEFAPIIPLLRAADA</sequence>
<organism evidence="6 7">
    <name type="scientific">Gordonia terrae C-6</name>
    <dbReference type="NCBI Taxonomy" id="1316928"/>
    <lineage>
        <taxon>Bacteria</taxon>
        <taxon>Bacillati</taxon>
        <taxon>Actinomycetota</taxon>
        <taxon>Actinomycetes</taxon>
        <taxon>Mycobacteriales</taxon>
        <taxon>Gordoniaceae</taxon>
        <taxon>Gordonia</taxon>
    </lineage>
</organism>
<dbReference type="InterPro" id="IPR011251">
    <property type="entry name" value="Luciferase-like_dom"/>
</dbReference>
<keyword evidence="2" id="KW-0288">FMN</keyword>
<keyword evidence="4" id="KW-0503">Monooxygenase</keyword>
<dbReference type="Pfam" id="PF00296">
    <property type="entry name" value="Bac_luciferase"/>
    <property type="match status" value="1"/>
</dbReference>
<dbReference type="InterPro" id="IPR050172">
    <property type="entry name" value="SsuD_RutA_monooxygenase"/>
</dbReference>
<dbReference type="PATRIC" id="fig|1316928.3.peg.2445"/>
<evidence type="ECO:0000256" key="3">
    <source>
        <dbReference type="ARBA" id="ARBA00023002"/>
    </source>
</evidence>
<reference evidence="6 7" key="1">
    <citation type="journal article" date="2013" name="Genome Announc.">
        <title>Draft Genome Sequence of a Benzothiophene-Desulfurizing Bacterium, Gordona terrae Strain C-6.</title>
        <authorList>
            <person name="Wang W."/>
            <person name="Ma T."/>
            <person name="Ren Y."/>
            <person name="Li G."/>
        </authorList>
    </citation>
    <scope>NUCLEOTIDE SEQUENCE [LARGE SCALE GENOMIC DNA]</scope>
    <source>
        <strain evidence="6 7">C-6</strain>
    </source>
</reference>
<dbReference type="Proteomes" id="UP000013569">
    <property type="component" value="Unassembled WGS sequence"/>
</dbReference>
<feature type="domain" description="Luciferase-like" evidence="5">
    <location>
        <begin position="22"/>
        <end position="178"/>
    </location>
</feature>
<dbReference type="PANTHER" id="PTHR42847:SF4">
    <property type="entry name" value="ALKANESULFONATE MONOOXYGENASE-RELATED"/>
    <property type="match status" value="1"/>
</dbReference>
<proteinExistence type="predicted"/>